<reference evidence="1" key="1">
    <citation type="submission" date="2022-04" db="EMBL/GenBank/DDBJ databases">
        <title>Chromosome-scale genome assembly of Holotrichia oblita Faldermann.</title>
        <authorList>
            <person name="Rongchong L."/>
        </authorList>
    </citation>
    <scope>NUCLEOTIDE SEQUENCE</scope>
    <source>
        <strain evidence="1">81SQS9</strain>
    </source>
</reference>
<protein>
    <submittedName>
        <fullName evidence="1">Splicing factor sf3a-related</fullName>
    </submittedName>
</protein>
<keyword evidence="2" id="KW-1185">Reference proteome</keyword>
<evidence type="ECO:0000313" key="1">
    <source>
        <dbReference type="EMBL" id="KAI4468365.1"/>
    </source>
</evidence>
<proteinExistence type="predicted"/>
<sequence>MAEGVVDPPKTDPTTEGKPPSQEKPEKPPSQEKPEKPPSQEKPEKPPGQEKPEKPPSEEKPEKPPTEEKPETAPEDPKPPSEETTPPQTIFDILKDKWNSIVNNPYRMKVLFCAMLFVFALEMARELKHIAIPMFLYRPFRKVSECLKCLLTVIFDGVDVFLDSDSLILLQTGKMFNLLLNNKPIIVIKDDITLHKIQLHIHHTLFLDSSEYYLLQNGKRINTDTIIKPESIDIILRTCGGKGGFGSMLRAIGAQIEKTTNREACRDLSGRRLRDINEEKRLKKWIAQQAEREKEAVERRHKKLEKLCEQPKHQFQDKEYDNERTLLPEIVENAVTQGLRASCSNTTHKRKRSEPEDHKKKRKLW</sequence>
<gene>
    <name evidence="1" type="ORF">MML48_2g00007395</name>
</gene>
<dbReference type="EMBL" id="CM043016">
    <property type="protein sequence ID" value="KAI4468365.1"/>
    <property type="molecule type" value="Genomic_DNA"/>
</dbReference>
<accession>A0ACB9TNH7</accession>
<name>A0ACB9TNH7_HOLOL</name>
<comment type="caution">
    <text evidence="1">The sequence shown here is derived from an EMBL/GenBank/DDBJ whole genome shotgun (WGS) entry which is preliminary data.</text>
</comment>
<dbReference type="Proteomes" id="UP001056778">
    <property type="component" value="Chromosome 2"/>
</dbReference>
<evidence type="ECO:0000313" key="2">
    <source>
        <dbReference type="Proteomes" id="UP001056778"/>
    </source>
</evidence>
<organism evidence="1 2">
    <name type="scientific">Holotrichia oblita</name>
    <name type="common">Chafer beetle</name>
    <dbReference type="NCBI Taxonomy" id="644536"/>
    <lineage>
        <taxon>Eukaryota</taxon>
        <taxon>Metazoa</taxon>
        <taxon>Ecdysozoa</taxon>
        <taxon>Arthropoda</taxon>
        <taxon>Hexapoda</taxon>
        <taxon>Insecta</taxon>
        <taxon>Pterygota</taxon>
        <taxon>Neoptera</taxon>
        <taxon>Endopterygota</taxon>
        <taxon>Coleoptera</taxon>
        <taxon>Polyphaga</taxon>
        <taxon>Scarabaeiformia</taxon>
        <taxon>Scarabaeidae</taxon>
        <taxon>Melolonthinae</taxon>
        <taxon>Holotrichia</taxon>
    </lineage>
</organism>